<feature type="domain" description="RmlD-like substrate binding" evidence="3">
    <location>
        <begin position="5"/>
        <end position="288"/>
    </location>
</feature>
<evidence type="ECO:0000313" key="4">
    <source>
        <dbReference type="EMBL" id="OGY79391.1"/>
    </source>
</evidence>
<dbReference type="InterPro" id="IPR029903">
    <property type="entry name" value="RmlD-like-bd"/>
</dbReference>
<dbReference type="NCBIfam" id="TIGR01214">
    <property type="entry name" value="rmlD"/>
    <property type="match status" value="1"/>
</dbReference>
<gene>
    <name evidence="4" type="ORF">A3B74_00940</name>
</gene>
<dbReference type="CDD" id="cd05254">
    <property type="entry name" value="dTDP_HR_like_SDR_e"/>
    <property type="match status" value="1"/>
</dbReference>
<comment type="function">
    <text evidence="2">Catalyzes the reduction of dTDP-6-deoxy-L-lyxo-4-hexulose to yield dTDP-L-rhamnose.</text>
</comment>
<comment type="pathway">
    <text evidence="2">Carbohydrate biosynthesis; dTDP-L-rhamnose biosynthesis.</text>
</comment>
<dbReference type="EC" id="1.1.1.133" evidence="2"/>
<dbReference type="InterPro" id="IPR036291">
    <property type="entry name" value="NAD(P)-bd_dom_sf"/>
</dbReference>
<comment type="caution">
    <text evidence="4">The sequence shown here is derived from an EMBL/GenBank/DDBJ whole genome shotgun (WGS) entry which is preliminary data.</text>
</comment>
<dbReference type="SUPFAM" id="SSF51735">
    <property type="entry name" value="NAD(P)-binding Rossmann-fold domains"/>
    <property type="match status" value="1"/>
</dbReference>
<dbReference type="Gene3D" id="3.40.50.720">
    <property type="entry name" value="NAD(P)-binding Rossmann-like Domain"/>
    <property type="match status" value="1"/>
</dbReference>
<dbReference type="PANTHER" id="PTHR10491">
    <property type="entry name" value="DTDP-4-DEHYDRORHAMNOSE REDUCTASE"/>
    <property type="match status" value="1"/>
</dbReference>
<evidence type="ECO:0000256" key="2">
    <source>
        <dbReference type="RuleBase" id="RU364082"/>
    </source>
</evidence>
<dbReference type="GO" id="GO:0008831">
    <property type="term" value="F:dTDP-4-dehydrorhamnose reductase activity"/>
    <property type="evidence" value="ECO:0007669"/>
    <property type="project" value="UniProtKB-EC"/>
</dbReference>
<accession>A0A1G2AR64</accession>
<dbReference type="GO" id="GO:0005829">
    <property type="term" value="C:cytosol"/>
    <property type="evidence" value="ECO:0007669"/>
    <property type="project" value="TreeGrafter"/>
</dbReference>
<dbReference type="STRING" id="1798540.A3B74_00940"/>
<dbReference type="GO" id="GO:0019305">
    <property type="term" value="P:dTDP-rhamnose biosynthetic process"/>
    <property type="evidence" value="ECO:0007669"/>
    <property type="project" value="UniProtKB-UniPathway"/>
</dbReference>
<dbReference type="AlphaFoldDB" id="A0A1G2AR64"/>
<sequence length="292" mass="32901">MSLSIVVTGALGQLGSEIRELASQYPYHFVFTDRDELDVTTPKQVKEFFVQHRFRWCINCASYTAVDKAESEREQAFSVNAESVRNLVAACCEVDAQLLHVSTDFVFDGMKSSPYTEDDETHALSVYGASKLAGEGEALKYPKSFIVRTAWLYSSFGKNFVKTILRLASERKEIGVIFEQVGTPTYARDLARALLAMIAYSEAHSYTLSDLYGLYHYSNEGVASWYDFAQAIVDAAGSLCLIKPIEVKDYPTPARRPFYSVLNKGKIKKTFDISIPHWRKSLEECMKLLLRG</sequence>
<dbReference type="UniPathway" id="UPA00124"/>
<protein>
    <recommendedName>
        <fullName evidence="2">dTDP-4-dehydrorhamnose reductase</fullName>
        <ecNumber evidence="2">1.1.1.133</ecNumber>
    </recommendedName>
</protein>
<keyword evidence="2" id="KW-0560">Oxidoreductase</keyword>
<evidence type="ECO:0000313" key="5">
    <source>
        <dbReference type="Proteomes" id="UP000177165"/>
    </source>
</evidence>
<evidence type="ECO:0000256" key="1">
    <source>
        <dbReference type="ARBA" id="ARBA00010944"/>
    </source>
</evidence>
<dbReference type="EMBL" id="MHKB01000009">
    <property type="protein sequence ID" value="OGY79391.1"/>
    <property type="molecule type" value="Genomic_DNA"/>
</dbReference>
<dbReference type="Proteomes" id="UP000177165">
    <property type="component" value="Unassembled WGS sequence"/>
</dbReference>
<comment type="similarity">
    <text evidence="1 2">Belongs to the dTDP-4-dehydrorhamnose reductase family.</text>
</comment>
<name>A0A1G2AR64_9BACT</name>
<dbReference type="Pfam" id="PF04321">
    <property type="entry name" value="RmlD_sub_bind"/>
    <property type="match status" value="1"/>
</dbReference>
<reference evidence="4 5" key="1">
    <citation type="journal article" date="2016" name="Nat. Commun.">
        <title>Thousands of microbial genomes shed light on interconnected biogeochemical processes in an aquifer system.</title>
        <authorList>
            <person name="Anantharaman K."/>
            <person name="Brown C.T."/>
            <person name="Hug L.A."/>
            <person name="Sharon I."/>
            <person name="Castelle C.J."/>
            <person name="Probst A.J."/>
            <person name="Thomas B.C."/>
            <person name="Singh A."/>
            <person name="Wilkins M.J."/>
            <person name="Karaoz U."/>
            <person name="Brodie E.L."/>
            <person name="Williams K.H."/>
            <person name="Hubbard S.S."/>
            <person name="Banfield J.F."/>
        </authorList>
    </citation>
    <scope>NUCLEOTIDE SEQUENCE [LARGE SCALE GENOMIC DNA]</scope>
</reference>
<dbReference type="InterPro" id="IPR005913">
    <property type="entry name" value="dTDP_dehydrorham_reduct"/>
</dbReference>
<dbReference type="PANTHER" id="PTHR10491:SF4">
    <property type="entry name" value="METHIONINE ADENOSYLTRANSFERASE 2 SUBUNIT BETA"/>
    <property type="match status" value="1"/>
</dbReference>
<proteinExistence type="inferred from homology"/>
<organism evidence="4 5">
    <name type="scientific">Candidatus Kerfeldbacteria bacterium RIFCSPHIGHO2_02_FULL_42_14</name>
    <dbReference type="NCBI Taxonomy" id="1798540"/>
    <lineage>
        <taxon>Bacteria</taxon>
        <taxon>Candidatus Kerfeldiibacteriota</taxon>
    </lineage>
</organism>
<dbReference type="Gene3D" id="3.90.25.10">
    <property type="entry name" value="UDP-galactose 4-epimerase, domain 1"/>
    <property type="match status" value="1"/>
</dbReference>
<keyword evidence="2" id="KW-0521">NADP</keyword>
<evidence type="ECO:0000259" key="3">
    <source>
        <dbReference type="Pfam" id="PF04321"/>
    </source>
</evidence>